<dbReference type="AlphaFoldDB" id="A0A6B2H785"/>
<evidence type="ECO:0000256" key="3">
    <source>
        <dbReference type="ARBA" id="ARBA00023004"/>
    </source>
</evidence>
<accession>A0A6B2H785</accession>
<keyword evidence="1 4" id="KW-0349">Heme</keyword>
<dbReference type="Pfam" id="PF13442">
    <property type="entry name" value="Cytochrome_CBB3"/>
    <property type="match status" value="1"/>
</dbReference>
<feature type="transmembrane region" description="Helical" evidence="5">
    <location>
        <begin position="12"/>
        <end position="31"/>
    </location>
</feature>
<comment type="caution">
    <text evidence="7">The sequence shown here is derived from an EMBL/GenBank/DDBJ whole genome shotgun (WGS) entry which is preliminary data.</text>
</comment>
<keyword evidence="5" id="KW-1133">Transmembrane helix</keyword>
<dbReference type="GO" id="GO:0046872">
    <property type="term" value="F:metal ion binding"/>
    <property type="evidence" value="ECO:0007669"/>
    <property type="project" value="UniProtKB-KW"/>
</dbReference>
<feature type="domain" description="Cytochrome c" evidence="6">
    <location>
        <begin position="45"/>
        <end position="122"/>
    </location>
</feature>
<keyword evidence="5" id="KW-0472">Membrane</keyword>
<dbReference type="Proteomes" id="UP000478546">
    <property type="component" value="Unassembled WGS sequence"/>
</dbReference>
<name>A0A6B2H785_9BACT</name>
<dbReference type="Gene3D" id="1.10.760.10">
    <property type="entry name" value="Cytochrome c-like domain"/>
    <property type="match status" value="1"/>
</dbReference>
<keyword evidence="3 4" id="KW-0408">Iron</keyword>
<keyword evidence="2 4" id="KW-0479">Metal-binding</keyword>
<dbReference type="SUPFAM" id="SSF46626">
    <property type="entry name" value="Cytochrome c"/>
    <property type="match status" value="1"/>
</dbReference>
<gene>
    <name evidence="7" type="ORF">GWO68_07675</name>
</gene>
<dbReference type="EMBL" id="JAAEAA010000008">
    <property type="protein sequence ID" value="NDK55790.1"/>
    <property type="molecule type" value="Genomic_DNA"/>
</dbReference>
<organism evidence="7 8">
    <name type="scientific">Pontibacter fetidus</name>
    <dbReference type="NCBI Taxonomy" id="2700082"/>
    <lineage>
        <taxon>Bacteria</taxon>
        <taxon>Pseudomonadati</taxon>
        <taxon>Bacteroidota</taxon>
        <taxon>Cytophagia</taxon>
        <taxon>Cytophagales</taxon>
        <taxon>Hymenobacteraceae</taxon>
        <taxon>Pontibacter</taxon>
    </lineage>
</organism>
<evidence type="ECO:0000256" key="4">
    <source>
        <dbReference type="PROSITE-ProRule" id="PRU00433"/>
    </source>
</evidence>
<dbReference type="GO" id="GO:0020037">
    <property type="term" value="F:heme binding"/>
    <property type="evidence" value="ECO:0007669"/>
    <property type="project" value="InterPro"/>
</dbReference>
<evidence type="ECO:0000256" key="1">
    <source>
        <dbReference type="ARBA" id="ARBA00022617"/>
    </source>
</evidence>
<reference evidence="7 8" key="1">
    <citation type="submission" date="2020-01" db="EMBL/GenBank/DDBJ databases">
        <authorList>
            <person name="Kim M.K."/>
        </authorList>
    </citation>
    <scope>NUCLEOTIDE SEQUENCE [LARGE SCALE GENOMIC DNA]</scope>
    <source>
        <strain evidence="7 8">BT213</strain>
    </source>
</reference>
<dbReference type="GO" id="GO:0009055">
    <property type="term" value="F:electron transfer activity"/>
    <property type="evidence" value="ECO:0007669"/>
    <property type="project" value="InterPro"/>
</dbReference>
<dbReference type="PROSITE" id="PS51007">
    <property type="entry name" value="CYTC"/>
    <property type="match status" value="1"/>
</dbReference>
<keyword evidence="8" id="KW-1185">Reference proteome</keyword>
<evidence type="ECO:0000313" key="7">
    <source>
        <dbReference type="EMBL" id="NDK55790.1"/>
    </source>
</evidence>
<sequence>MADRIISTSFGIKLIYGSLFVCFLFFTAFVYTSQVPDTTSLPTRELALQGKHIWQKQNCGACHQFYGLGGYIGPDVTNVISAKGKGETYVRAILTHGTATMPNFNLTLKDIDALVAFLQEADKTGKSERHHFMADTYGQIHPKGNKPPQK</sequence>
<dbReference type="InterPro" id="IPR036909">
    <property type="entry name" value="Cyt_c-like_dom_sf"/>
</dbReference>
<keyword evidence="5" id="KW-0812">Transmembrane</keyword>
<dbReference type="InterPro" id="IPR009056">
    <property type="entry name" value="Cyt_c-like_dom"/>
</dbReference>
<evidence type="ECO:0000313" key="8">
    <source>
        <dbReference type="Proteomes" id="UP000478546"/>
    </source>
</evidence>
<protein>
    <submittedName>
        <fullName evidence="7">Cytochrome c</fullName>
    </submittedName>
</protein>
<evidence type="ECO:0000256" key="5">
    <source>
        <dbReference type="SAM" id="Phobius"/>
    </source>
</evidence>
<proteinExistence type="predicted"/>
<evidence type="ECO:0000259" key="6">
    <source>
        <dbReference type="PROSITE" id="PS51007"/>
    </source>
</evidence>
<evidence type="ECO:0000256" key="2">
    <source>
        <dbReference type="ARBA" id="ARBA00022723"/>
    </source>
</evidence>
<dbReference type="RefSeq" id="WP_162345858.1">
    <property type="nucleotide sequence ID" value="NZ_JAAEAA010000008.1"/>
</dbReference>